<keyword evidence="2" id="KW-1185">Reference proteome</keyword>
<accession>U4LBR1</accession>
<proteinExistence type="predicted"/>
<organism evidence="1 2">
    <name type="scientific">Pyronema omphalodes (strain CBS 100304)</name>
    <name type="common">Pyronema confluens</name>
    <dbReference type="NCBI Taxonomy" id="1076935"/>
    <lineage>
        <taxon>Eukaryota</taxon>
        <taxon>Fungi</taxon>
        <taxon>Dikarya</taxon>
        <taxon>Ascomycota</taxon>
        <taxon>Pezizomycotina</taxon>
        <taxon>Pezizomycetes</taxon>
        <taxon>Pezizales</taxon>
        <taxon>Pyronemataceae</taxon>
        <taxon>Pyronema</taxon>
    </lineage>
</organism>
<dbReference type="Proteomes" id="UP000018144">
    <property type="component" value="Unassembled WGS sequence"/>
</dbReference>
<protein>
    <submittedName>
        <fullName evidence="1">Uncharacterized protein</fullName>
    </submittedName>
</protein>
<reference evidence="1 2" key="1">
    <citation type="journal article" date="2013" name="PLoS Genet.">
        <title>The genome and development-dependent transcriptomes of Pyronema confluens: a window into fungal evolution.</title>
        <authorList>
            <person name="Traeger S."/>
            <person name="Altegoer F."/>
            <person name="Freitag M."/>
            <person name="Gabaldon T."/>
            <person name="Kempken F."/>
            <person name="Kumar A."/>
            <person name="Marcet-Houben M."/>
            <person name="Poggeler S."/>
            <person name="Stajich J.E."/>
            <person name="Nowrousian M."/>
        </authorList>
    </citation>
    <scope>NUCLEOTIDE SEQUENCE [LARGE SCALE GENOMIC DNA]</scope>
    <source>
        <strain evidence="2">CBS 100304</strain>
        <tissue evidence="1">Vegetative mycelium</tissue>
    </source>
</reference>
<gene>
    <name evidence="1" type="ORF">PCON_02836</name>
</gene>
<sequence>MTWWFSMCRRDGFGNRWCWVEFERCWWHRVRRIQRALQRTNIGERGKQPILNIGRTQHPILSLLQLPLYSLPFSTVSVNP</sequence>
<dbReference type="AlphaFoldDB" id="U4LBR1"/>
<dbReference type="EMBL" id="HF936373">
    <property type="protein sequence ID" value="CCX16240.1"/>
    <property type="molecule type" value="Genomic_DNA"/>
</dbReference>
<name>U4LBR1_PYROM</name>
<evidence type="ECO:0000313" key="1">
    <source>
        <dbReference type="EMBL" id="CCX16240.1"/>
    </source>
</evidence>
<evidence type="ECO:0000313" key="2">
    <source>
        <dbReference type="Proteomes" id="UP000018144"/>
    </source>
</evidence>